<accession>A0A8X6IN37</accession>
<name>A0A8X6IN37_NEPPI</name>
<reference evidence="1" key="1">
    <citation type="submission" date="2020-08" db="EMBL/GenBank/DDBJ databases">
        <title>Multicomponent nature underlies the extraordinary mechanical properties of spider dragline silk.</title>
        <authorList>
            <person name="Kono N."/>
            <person name="Nakamura H."/>
            <person name="Mori M."/>
            <person name="Yoshida Y."/>
            <person name="Ohtoshi R."/>
            <person name="Malay A.D."/>
            <person name="Moran D.A.P."/>
            <person name="Tomita M."/>
            <person name="Numata K."/>
            <person name="Arakawa K."/>
        </authorList>
    </citation>
    <scope>NUCLEOTIDE SEQUENCE</scope>
</reference>
<comment type="caution">
    <text evidence="1">The sequence shown here is derived from an EMBL/GenBank/DDBJ whole genome shotgun (WGS) entry which is preliminary data.</text>
</comment>
<sequence length="135" mass="15371">MNLPPTPTKFSKFNNRLLQAARETYEKNMAKAIRESDIVLVVNGSWQKRGISKNGVVTVTGVDTVKVIDVQILSKHRICSSKINHLQNFKRNIDGYSVSASHWNENEGENSRTLKYTILCNKTHQYCALLYITQT</sequence>
<dbReference type="AlphaFoldDB" id="A0A8X6IN37"/>
<dbReference type="OrthoDB" id="6427993at2759"/>
<evidence type="ECO:0000313" key="1">
    <source>
        <dbReference type="EMBL" id="GFS49988.1"/>
    </source>
</evidence>
<keyword evidence="2" id="KW-1185">Reference proteome</keyword>
<evidence type="ECO:0000313" key="2">
    <source>
        <dbReference type="Proteomes" id="UP000887013"/>
    </source>
</evidence>
<protein>
    <submittedName>
        <fullName evidence="1">Uncharacterized protein</fullName>
    </submittedName>
</protein>
<dbReference type="Proteomes" id="UP000887013">
    <property type="component" value="Unassembled WGS sequence"/>
</dbReference>
<organism evidence="1 2">
    <name type="scientific">Nephila pilipes</name>
    <name type="common">Giant wood spider</name>
    <name type="synonym">Nephila maculata</name>
    <dbReference type="NCBI Taxonomy" id="299642"/>
    <lineage>
        <taxon>Eukaryota</taxon>
        <taxon>Metazoa</taxon>
        <taxon>Ecdysozoa</taxon>
        <taxon>Arthropoda</taxon>
        <taxon>Chelicerata</taxon>
        <taxon>Arachnida</taxon>
        <taxon>Araneae</taxon>
        <taxon>Araneomorphae</taxon>
        <taxon>Entelegynae</taxon>
        <taxon>Araneoidea</taxon>
        <taxon>Nephilidae</taxon>
        <taxon>Nephila</taxon>
    </lineage>
</organism>
<dbReference type="EMBL" id="BMAW01045417">
    <property type="protein sequence ID" value="GFS49988.1"/>
    <property type="molecule type" value="Genomic_DNA"/>
</dbReference>
<proteinExistence type="predicted"/>
<gene>
    <name evidence="1" type="primary">AVEN_274169_1</name>
    <name evidence="1" type="ORF">NPIL_317161</name>
</gene>